<sequence length="220" mass="24480">MRRRAAAGLAVVALALGSATTAVAMTGQDDGSWWPGQHMTRQHMSRAGAMGPAGHMSHAWVDSEHAFLAEMIAHHEEAIDAAGELARSERPEMRAFGARIVESQSAQVEQMQAWLDEWYADRSHEVDYEPMMRDLAGLSGDELDEAFLSDMIGHHMGAVMMSQQLIVRDLADHPAVERLAVDIRDEQAREITMMRQWLGDWFDAGWGMPFSASRGPVPRR</sequence>
<name>A0A4Z1CB54_9ACTN</name>
<evidence type="ECO:0000256" key="1">
    <source>
        <dbReference type="SAM" id="SignalP"/>
    </source>
</evidence>
<feature type="signal peptide" evidence="1">
    <location>
        <begin position="1"/>
        <end position="24"/>
    </location>
</feature>
<dbReference type="PANTHER" id="PTHR36933">
    <property type="entry name" value="SLL0788 PROTEIN"/>
    <property type="match status" value="1"/>
</dbReference>
<dbReference type="OrthoDB" id="26872at2"/>
<dbReference type="Gene3D" id="1.20.1260.10">
    <property type="match status" value="1"/>
</dbReference>
<proteinExistence type="predicted"/>
<dbReference type="InterPro" id="IPR005183">
    <property type="entry name" value="DUF305_CopM-like"/>
</dbReference>
<dbReference type="InterPro" id="IPR012347">
    <property type="entry name" value="Ferritin-like"/>
</dbReference>
<dbReference type="AlphaFoldDB" id="A0A4Z1CB54"/>
<keyword evidence="4" id="KW-1185">Reference proteome</keyword>
<evidence type="ECO:0000259" key="2">
    <source>
        <dbReference type="Pfam" id="PF03713"/>
    </source>
</evidence>
<dbReference type="Proteomes" id="UP000297496">
    <property type="component" value="Unassembled WGS sequence"/>
</dbReference>
<protein>
    <submittedName>
        <fullName evidence="3">DUF305 domain-containing protein</fullName>
    </submittedName>
</protein>
<gene>
    <name evidence="3" type="ORF">EXE59_13025</name>
</gene>
<dbReference type="PANTHER" id="PTHR36933:SF1">
    <property type="entry name" value="SLL0788 PROTEIN"/>
    <property type="match status" value="1"/>
</dbReference>
<dbReference type="EMBL" id="SRRO01000001">
    <property type="protein sequence ID" value="TGN64776.1"/>
    <property type="molecule type" value="Genomic_DNA"/>
</dbReference>
<keyword evidence="1" id="KW-0732">Signal</keyword>
<reference evidence="3 4" key="1">
    <citation type="submission" date="2019-04" db="EMBL/GenBank/DDBJ databases">
        <title>Three New Species of Nocardioides, Nocardioides euryhalodurans sp. nov., Nocardioides seonyuensis sp. nov. and Nocardioides eburneoflavus sp. nov. Isolated from Soil.</title>
        <authorList>
            <person name="Roh S.G."/>
            <person name="Lee C."/>
            <person name="Kim M.-K."/>
            <person name="Kim S.B."/>
        </authorList>
    </citation>
    <scope>NUCLEOTIDE SEQUENCE [LARGE SCALE GENOMIC DNA]</scope>
    <source>
        <strain evidence="3 4">MMS17-SY213</strain>
    </source>
</reference>
<feature type="chain" id="PRO_5021239829" evidence="1">
    <location>
        <begin position="25"/>
        <end position="220"/>
    </location>
</feature>
<comment type="caution">
    <text evidence="3">The sequence shown here is derived from an EMBL/GenBank/DDBJ whole genome shotgun (WGS) entry which is preliminary data.</text>
</comment>
<evidence type="ECO:0000313" key="4">
    <source>
        <dbReference type="Proteomes" id="UP000297496"/>
    </source>
</evidence>
<evidence type="ECO:0000313" key="3">
    <source>
        <dbReference type="EMBL" id="TGN64776.1"/>
    </source>
</evidence>
<dbReference type="RefSeq" id="WP_135839284.1">
    <property type="nucleotide sequence ID" value="NZ_SRRO01000001.1"/>
</dbReference>
<organism evidence="3 4">
    <name type="scientific">Nocardioides eburneiflavus</name>
    <dbReference type="NCBI Taxonomy" id="2518372"/>
    <lineage>
        <taxon>Bacteria</taxon>
        <taxon>Bacillati</taxon>
        <taxon>Actinomycetota</taxon>
        <taxon>Actinomycetes</taxon>
        <taxon>Propionibacteriales</taxon>
        <taxon>Nocardioidaceae</taxon>
        <taxon>Nocardioides</taxon>
    </lineage>
</organism>
<dbReference type="Pfam" id="PF03713">
    <property type="entry name" value="DUF305"/>
    <property type="match status" value="1"/>
</dbReference>
<feature type="domain" description="DUF305" evidence="2">
    <location>
        <begin position="65"/>
        <end position="198"/>
    </location>
</feature>
<accession>A0A4Z1CB54</accession>